<evidence type="ECO:0000313" key="2">
    <source>
        <dbReference type="EMBL" id="KAL1258954.1"/>
    </source>
</evidence>
<feature type="compositionally biased region" description="Basic and acidic residues" evidence="1">
    <location>
        <begin position="7"/>
        <end position="24"/>
    </location>
</feature>
<keyword evidence="3" id="KW-1185">Reference proteome</keyword>
<evidence type="ECO:0000256" key="1">
    <source>
        <dbReference type="SAM" id="MobiDB-lite"/>
    </source>
</evidence>
<accession>A0ABR3M4I4</accession>
<dbReference type="PANTHER" id="PTHR46601:SF2">
    <property type="entry name" value="UBIQUITIN-LIKE PROTEASE FAMILY PROFILE DOMAIN-CONTAINING PROTEIN"/>
    <property type="match status" value="1"/>
</dbReference>
<feature type="compositionally biased region" description="Basic and acidic residues" evidence="1">
    <location>
        <begin position="67"/>
        <end position="76"/>
    </location>
</feature>
<dbReference type="EMBL" id="JAYMGO010000016">
    <property type="protein sequence ID" value="KAL1258954.1"/>
    <property type="molecule type" value="Genomic_DNA"/>
</dbReference>
<sequence length="536" mass="62937">MGLSAAEKQRQYRARRDADPERRAAYLQKHRKKWHDDRKLGKVTIIKDLSEREKRRKRAYWRRAQRQSRERKEVIKDQVTPPQSPEDAPQSEMSRQGTAGRKKARRRESKLYREIQALKEALKKQKRKTDKFRKRCERQHKDTESPRSKTQRLLGSIPVSREVHKTLVFHHALIHNISKTYASTKQKNIRKMITTLVTGKILKKYKLKYELREALAISRKQLTNSDQCILSNKLKYRSLCHRLHNRVLSFMTRDENSRLTAGKSQTITRGKIKKQKRFLNDTMKNLHRRFLFESPDCKISYSLFCRMRPFWVVQPSIADMESCLCKVHENLGFLVEKLHSLRLIGSTDLEEMAESVCCDPNSKDCMYNECPACKNKDFPVACGGDMQASVCFTQWTTKTVVREKNKEGKKEKVPVKMTVKKRSETSLQNLLEIFQQQLTNFKRHLFNIKQQFTYFQELKKSMTDHECLIHVDFSENYACKYSSEIQAVHFASNQHQATLHTGVLYFGGVDERVLLHNQPIKREGPCCHMDPSIPST</sequence>
<feature type="region of interest" description="Disordered" evidence="1">
    <location>
        <begin position="54"/>
        <end position="109"/>
    </location>
</feature>
<feature type="compositionally biased region" description="Basic residues" evidence="1">
    <location>
        <begin position="54"/>
        <end position="66"/>
    </location>
</feature>
<feature type="region of interest" description="Disordered" evidence="1">
    <location>
        <begin position="1"/>
        <end position="36"/>
    </location>
</feature>
<feature type="region of interest" description="Disordered" evidence="1">
    <location>
        <begin position="123"/>
        <end position="152"/>
    </location>
</feature>
<organism evidence="2 3">
    <name type="scientific">Cirrhinus molitorella</name>
    <name type="common">mud carp</name>
    <dbReference type="NCBI Taxonomy" id="172907"/>
    <lineage>
        <taxon>Eukaryota</taxon>
        <taxon>Metazoa</taxon>
        <taxon>Chordata</taxon>
        <taxon>Craniata</taxon>
        <taxon>Vertebrata</taxon>
        <taxon>Euteleostomi</taxon>
        <taxon>Actinopterygii</taxon>
        <taxon>Neopterygii</taxon>
        <taxon>Teleostei</taxon>
        <taxon>Ostariophysi</taxon>
        <taxon>Cypriniformes</taxon>
        <taxon>Cyprinidae</taxon>
        <taxon>Labeoninae</taxon>
        <taxon>Labeonini</taxon>
        <taxon>Cirrhinus</taxon>
    </lineage>
</organism>
<protein>
    <submittedName>
        <fullName evidence="2">Uncharacterized protein</fullName>
    </submittedName>
</protein>
<evidence type="ECO:0000313" key="3">
    <source>
        <dbReference type="Proteomes" id="UP001558613"/>
    </source>
</evidence>
<feature type="compositionally biased region" description="Basic residues" evidence="1">
    <location>
        <begin position="124"/>
        <end position="138"/>
    </location>
</feature>
<proteinExistence type="predicted"/>
<dbReference type="Proteomes" id="UP001558613">
    <property type="component" value="Unassembled WGS sequence"/>
</dbReference>
<comment type="caution">
    <text evidence="2">The sequence shown here is derived from an EMBL/GenBank/DDBJ whole genome shotgun (WGS) entry which is preliminary data.</text>
</comment>
<name>A0ABR3M4I4_9TELE</name>
<dbReference type="PANTHER" id="PTHR46601">
    <property type="entry name" value="ULP_PROTEASE DOMAIN-CONTAINING PROTEIN"/>
    <property type="match status" value="1"/>
</dbReference>
<reference evidence="2 3" key="1">
    <citation type="submission" date="2023-09" db="EMBL/GenBank/DDBJ databases">
        <authorList>
            <person name="Wang M."/>
        </authorList>
    </citation>
    <scope>NUCLEOTIDE SEQUENCE [LARGE SCALE GENOMIC DNA]</scope>
    <source>
        <strain evidence="2">GT-2023</strain>
        <tissue evidence="2">Liver</tissue>
    </source>
</reference>
<gene>
    <name evidence="2" type="ORF">QQF64_009531</name>
</gene>